<gene>
    <name evidence="6" type="ORF">NQ317_010994</name>
</gene>
<keyword evidence="1" id="KW-0433">Leucine-rich repeat</keyword>
<comment type="caution">
    <text evidence="6">The sequence shown here is derived from an EMBL/GenBank/DDBJ whole genome shotgun (WGS) entry which is preliminary data.</text>
</comment>
<keyword evidence="5" id="KW-0472">Membrane</keyword>
<keyword evidence="5" id="KW-0812">Transmembrane</keyword>
<dbReference type="InterPro" id="IPR050328">
    <property type="entry name" value="Dev_Immune_Receptor"/>
</dbReference>
<dbReference type="Proteomes" id="UP001162164">
    <property type="component" value="Unassembled WGS sequence"/>
</dbReference>
<feature type="transmembrane region" description="Helical" evidence="5">
    <location>
        <begin position="614"/>
        <end position="641"/>
    </location>
</feature>
<evidence type="ECO:0000256" key="1">
    <source>
        <dbReference type="ARBA" id="ARBA00022614"/>
    </source>
</evidence>
<dbReference type="SUPFAM" id="SSF52058">
    <property type="entry name" value="L domain-like"/>
    <property type="match status" value="2"/>
</dbReference>
<proteinExistence type="predicted"/>
<organism evidence="6 7">
    <name type="scientific">Molorchus minor</name>
    <dbReference type="NCBI Taxonomy" id="1323400"/>
    <lineage>
        <taxon>Eukaryota</taxon>
        <taxon>Metazoa</taxon>
        <taxon>Ecdysozoa</taxon>
        <taxon>Arthropoda</taxon>
        <taxon>Hexapoda</taxon>
        <taxon>Insecta</taxon>
        <taxon>Pterygota</taxon>
        <taxon>Neoptera</taxon>
        <taxon>Endopterygota</taxon>
        <taxon>Coleoptera</taxon>
        <taxon>Polyphaga</taxon>
        <taxon>Cucujiformia</taxon>
        <taxon>Chrysomeloidea</taxon>
        <taxon>Cerambycidae</taxon>
        <taxon>Lamiinae</taxon>
        <taxon>Monochamini</taxon>
        <taxon>Molorchus</taxon>
    </lineage>
</organism>
<dbReference type="Gene3D" id="3.80.10.10">
    <property type="entry name" value="Ribonuclease Inhibitor"/>
    <property type="match status" value="3"/>
</dbReference>
<evidence type="ECO:0000256" key="2">
    <source>
        <dbReference type="ARBA" id="ARBA00022729"/>
    </source>
</evidence>
<evidence type="ECO:0000256" key="5">
    <source>
        <dbReference type="SAM" id="Phobius"/>
    </source>
</evidence>
<protein>
    <submittedName>
        <fullName evidence="6">Uncharacterized protein</fullName>
    </submittedName>
</protein>
<evidence type="ECO:0000256" key="4">
    <source>
        <dbReference type="SAM" id="MobiDB-lite"/>
    </source>
</evidence>
<reference evidence="6" key="1">
    <citation type="journal article" date="2023" name="Insect Mol. Biol.">
        <title>Genome sequencing provides insights into the evolution of gene families encoding plant cell wall-degrading enzymes in longhorned beetles.</title>
        <authorList>
            <person name="Shin N.R."/>
            <person name="Okamura Y."/>
            <person name="Kirsch R."/>
            <person name="Pauchet Y."/>
        </authorList>
    </citation>
    <scope>NUCLEOTIDE SEQUENCE</scope>
    <source>
        <strain evidence="6">MMC_N1</strain>
    </source>
</reference>
<dbReference type="InterPro" id="IPR003591">
    <property type="entry name" value="Leu-rich_rpt_typical-subtyp"/>
</dbReference>
<feature type="compositionally biased region" description="Polar residues" evidence="4">
    <location>
        <begin position="695"/>
        <end position="707"/>
    </location>
</feature>
<feature type="region of interest" description="Disordered" evidence="4">
    <location>
        <begin position="548"/>
        <end position="587"/>
    </location>
</feature>
<accession>A0ABQ9K2A2</accession>
<feature type="compositionally biased region" description="Acidic residues" evidence="4">
    <location>
        <begin position="555"/>
        <end position="587"/>
    </location>
</feature>
<keyword evidence="3" id="KW-0677">Repeat</keyword>
<keyword evidence="5" id="KW-1133">Transmembrane helix</keyword>
<name>A0ABQ9K2A2_9CUCU</name>
<dbReference type="PROSITE" id="PS51450">
    <property type="entry name" value="LRR"/>
    <property type="match status" value="3"/>
</dbReference>
<evidence type="ECO:0000313" key="6">
    <source>
        <dbReference type="EMBL" id="KAJ8984523.1"/>
    </source>
</evidence>
<keyword evidence="7" id="KW-1185">Reference proteome</keyword>
<evidence type="ECO:0000313" key="7">
    <source>
        <dbReference type="Proteomes" id="UP001162164"/>
    </source>
</evidence>
<sequence length="707" mass="80150">MQAPLPAPDGDFDKLLSRHLKGNGEYGRSIINFDNFQMKRWYLLLATLAVATATPPMPTKTKHCIDHCTCEENSLPSRLQVISLENVIVERIQESALKDFKYLEDVLIVNSKIGSIDAKAFNGVKRLKFHMCGFEDSPDFFSEKLEEVHFGSCHLEEIPKLNGLLSLTFLNLTGNYIKDVGIEAFDELFDLEELYLSNNEIFKLPPTLFINNQELNSLYLDNNPLKQFYLNTTENLETLSLKNCQLEVFDERSTQKLTTLSELNLSGNKIKELPSTALAHMKYLSVINLSNNRLERLNDDIFAENPLLVKIALDGNNFDTLPNFYLKNGEVFTTYTFSCRNCGLKTLSSTVFEKMGGMIDLQLSENEFMNIDNMFDKIGSLKILDISYNNIAYISPNAFAGNLNLETLNLAGNPLMTLNPEVFANNHVLREIDARNTSLQKLWSNNNKLVHSLQKLLVGNNLLTTVTIDDFKITPNLKAIDLNNNPLIFTDRLCNVINWLDNSEISPIEYNQKLPTNLDLPFYDSIDEFSEMSWNEFYDSKCPEIPSEFVTTPEAGDDDLDESDNDSDSDDSTDEYDVDPDDDDYNYDDEIVADEVSLDQYVQDENDNLARASYILSVTSIFILTALVVLTLAVTITLAILRRNNNFNMHLANLPRLKVPLWYSTPGQKIHSGSVYRPLSEDLSGPKTPKLSRYEFTSSPTVHSNNP</sequence>
<feature type="region of interest" description="Disordered" evidence="4">
    <location>
        <begin position="678"/>
        <end position="707"/>
    </location>
</feature>
<evidence type="ECO:0000256" key="3">
    <source>
        <dbReference type="ARBA" id="ARBA00022737"/>
    </source>
</evidence>
<dbReference type="InterPro" id="IPR001611">
    <property type="entry name" value="Leu-rich_rpt"/>
</dbReference>
<dbReference type="PANTHER" id="PTHR24373">
    <property type="entry name" value="SLIT RELATED LEUCINE-RICH REPEAT NEURONAL PROTEIN"/>
    <property type="match status" value="1"/>
</dbReference>
<dbReference type="Pfam" id="PF13855">
    <property type="entry name" value="LRR_8"/>
    <property type="match status" value="3"/>
</dbReference>
<dbReference type="PANTHER" id="PTHR24373:SF378">
    <property type="entry name" value="FI03225P-RELATED"/>
    <property type="match status" value="1"/>
</dbReference>
<dbReference type="InterPro" id="IPR032675">
    <property type="entry name" value="LRR_dom_sf"/>
</dbReference>
<keyword evidence="2" id="KW-0732">Signal</keyword>
<dbReference type="SMART" id="SM00369">
    <property type="entry name" value="LRR_TYP"/>
    <property type="match status" value="7"/>
</dbReference>
<dbReference type="EMBL" id="JAPWTJ010000033">
    <property type="protein sequence ID" value="KAJ8984523.1"/>
    <property type="molecule type" value="Genomic_DNA"/>
</dbReference>